<dbReference type="InterPro" id="IPR021517">
    <property type="entry name" value="DUF3180"/>
</dbReference>
<keyword evidence="1" id="KW-1133">Transmembrane helix</keyword>
<reference evidence="2 3" key="1">
    <citation type="submission" date="2016-12" db="EMBL/GenBank/DDBJ databases">
        <title>Draft genome of Tersicoccus phoenicis 1P05MA.</title>
        <authorList>
            <person name="Nakajima Y."/>
            <person name="Yoshizawa S."/>
            <person name="Nakamura K."/>
            <person name="Ogura Y."/>
            <person name="Hayashi T."/>
            <person name="Kogure K."/>
        </authorList>
    </citation>
    <scope>NUCLEOTIDE SEQUENCE [LARGE SCALE GENOMIC DNA]</scope>
    <source>
        <strain evidence="2 3">1p05MA</strain>
    </source>
</reference>
<gene>
    <name evidence="2" type="ORF">BKD30_05975</name>
</gene>
<proteinExistence type="predicted"/>
<keyword evidence="3" id="KW-1185">Reference proteome</keyword>
<comment type="caution">
    <text evidence="2">The sequence shown here is derived from an EMBL/GenBank/DDBJ whole genome shotgun (WGS) entry which is preliminary data.</text>
</comment>
<dbReference type="Proteomes" id="UP000187085">
    <property type="component" value="Unassembled WGS sequence"/>
</dbReference>
<dbReference type="OrthoDB" id="3257239at2"/>
<dbReference type="EMBL" id="MRDE01000026">
    <property type="protein sequence ID" value="OMH25442.1"/>
    <property type="molecule type" value="Genomic_DNA"/>
</dbReference>
<sequence length="163" mass="17216">MIGLRVRPLLVVAVVAAMIGWLVDVLVTRAGGPTPVLPLSSLFTVLLLVAITLGLGLHVLRWRQGKSRRMINPLLAARALVLAQATAYTGAVLGGWHVGVVIEQLGLLALRSDQSLLWFAVAQVAGGAVMVGTGVLVEYFCRIPPEDGENSGEGPQRSKGEYA</sequence>
<dbReference type="RefSeq" id="WP_076703164.1">
    <property type="nucleotide sequence ID" value="NZ_MRDE01000026.1"/>
</dbReference>
<dbReference type="STRING" id="554083.BKD30_05975"/>
<protein>
    <recommendedName>
        <fullName evidence="4">DUF3180 domain-containing protein</fullName>
    </recommendedName>
</protein>
<name>A0A1R1LD34_9MICC</name>
<accession>A0A1R1LD34</accession>
<feature type="transmembrane region" description="Helical" evidence="1">
    <location>
        <begin position="116"/>
        <end position="137"/>
    </location>
</feature>
<dbReference type="Pfam" id="PF11377">
    <property type="entry name" value="DUF3180"/>
    <property type="match status" value="1"/>
</dbReference>
<feature type="transmembrane region" description="Helical" evidence="1">
    <location>
        <begin position="9"/>
        <end position="27"/>
    </location>
</feature>
<feature type="transmembrane region" description="Helical" evidence="1">
    <location>
        <begin position="39"/>
        <end position="62"/>
    </location>
</feature>
<evidence type="ECO:0008006" key="4">
    <source>
        <dbReference type="Google" id="ProtNLM"/>
    </source>
</evidence>
<evidence type="ECO:0000313" key="3">
    <source>
        <dbReference type="Proteomes" id="UP000187085"/>
    </source>
</evidence>
<dbReference type="AlphaFoldDB" id="A0A1R1LD34"/>
<organism evidence="2 3">
    <name type="scientific">Tersicoccus phoenicis</name>
    <dbReference type="NCBI Taxonomy" id="554083"/>
    <lineage>
        <taxon>Bacteria</taxon>
        <taxon>Bacillati</taxon>
        <taxon>Actinomycetota</taxon>
        <taxon>Actinomycetes</taxon>
        <taxon>Micrococcales</taxon>
        <taxon>Micrococcaceae</taxon>
        <taxon>Tersicoccus</taxon>
    </lineage>
</organism>
<keyword evidence="1" id="KW-0812">Transmembrane</keyword>
<evidence type="ECO:0000313" key="2">
    <source>
        <dbReference type="EMBL" id="OMH25442.1"/>
    </source>
</evidence>
<keyword evidence="1" id="KW-0472">Membrane</keyword>
<feature type="transmembrane region" description="Helical" evidence="1">
    <location>
        <begin position="74"/>
        <end position="96"/>
    </location>
</feature>
<evidence type="ECO:0000256" key="1">
    <source>
        <dbReference type="SAM" id="Phobius"/>
    </source>
</evidence>